<evidence type="ECO:0000256" key="1">
    <source>
        <dbReference type="ARBA" id="ARBA00005254"/>
    </source>
</evidence>
<dbReference type="PANTHER" id="PTHR43802">
    <property type="entry name" value="ENOYL-COA HYDRATASE"/>
    <property type="match status" value="1"/>
</dbReference>
<keyword evidence="3" id="KW-1185">Reference proteome</keyword>
<dbReference type="InterPro" id="IPR029045">
    <property type="entry name" value="ClpP/crotonase-like_dom_sf"/>
</dbReference>
<reference evidence="2 3" key="1">
    <citation type="submission" date="2023-02" db="EMBL/GenBank/DDBJ databases">
        <title>Evolution of Hrp T3SS in non-pathogenic Pseudomonas fluorescens.</title>
        <authorList>
            <person name="Liao K."/>
            <person name="Wei H."/>
            <person name="Gu Y."/>
        </authorList>
    </citation>
    <scope>NUCLEOTIDE SEQUENCE [LARGE SCALE GENOMIC DNA]</scope>
    <source>
        <strain evidence="2 3">FP2043</strain>
    </source>
</reference>
<dbReference type="EMBL" id="CP117450">
    <property type="protein sequence ID" value="WLH05121.1"/>
    <property type="molecule type" value="Genomic_DNA"/>
</dbReference>
<gene>
    <name evidence="2" type="ORF">PSH67_20040</name>
</gene>
<protein>
    <submittedName>
        <fullName evidence="2">Enoyl-CoA hydratase-related protein</fullName>
    </submittedName>
</protein>
<dbReference type="Pfam" id="PF00378">
    <property type="entry name" value="ECH_1"/>
    <property type="match status" value="1"/>
</dbReference>
<dbReference type="PANTHER" id="PTHR43802:SF1">
    <property type="entry name" value="IP11341P-RELATED"/>
    <property type="match status" value="1"/>
</dbReference>
<accession>A0ABY9FP88</accession>
<comment type="similarity">
    <text evidence="1">Belongs to the enoyl-CoA hydratase/isomerase family.</text>
</comment>
<dbReference type="InterPro" id="IPR001753">
    <property type="entry name" value="Enoyl-CoA_hydra/iso"/>
</dbReference>
<dbReference type="SUPFAM" id="SSF52096">
    <property type="entry name" value="ClpP/crotonase"/>
    <property type="match status" value="1"/>
</dbReference>
<sequence length="148" mass="15515">MLLDLVPNLSKPIIAAVNGAAMTGGLELALGCDFIIASTEARFADTHTRIGALSGSGATSRLPFTVGVRWSKQLSYTGQVIDAATALRIGLVNQVHPPEALIGQVQELAKRIALHDPQLVGVVKQVLDEGACSTLANAQLLEKSARHP</sequence>
<dbReference type="RefSeq" id="WP_200887966.1">
    <property type="nucleotide sequence ID" value="NZ_CP117450.1"/>
</dbReference>
<name>A0ABY9FP88_9PSED</name>
<dbReference type="Proteomes" id="UP001236748">
    <property type="component" value="Chromosome"/>
</dbReference>
<evidence type="ECO:0000313" key="2">
    <source>
        <dbReference type="EMBL" id="WLH05121.1"/>
    </source>
</evidence>
<evidence type="ECO:0000313" key="3">
    <source>
        <dbReference type="Proteomes" id="UP001236748"/>
    </source>
</evidence>
<proteinExistence type="inferred from homology"/>
<dbReference type="CDD" id="cd06558">
    <property type="entry name" value="crotonase-like"/>
    <property type="match status" value="1"/>
</dbReference>
<organism evidence="2 3">
    <name type="scientific">Pseudomonas lurida</name>
    <dbReference type="NCBI Taxonomy" id="244566"/>
    <lineage>
        <taxon>Bacteria</taxon>
        <taxon>Pseudomonadati</taxon>
        <taxon>Pseudomonadota</taxon>
        <taxon>Gammaproteobacteria</taxon>
        <taxon>Pseudomonadales</taxon>
        <taxon>Pseudomonadaceae</taxon>
        <taxon>Pseudomonas</taxon>
    </lineage>
</organism>
<dbReference type="Gene3D" id="3.90.226.10">
    <property type="entry name" value="2-enoyl-CoA Hydratase, Chain A, domain 1"/>
    <property type="match status" value="1"/>
</dbReference>